<sequence length="179" mass="20362">LALTSSLIYFHCACIRSDLEHASQAFHSSLPVYLSDQIERVQKRVLRILSVTVVKVKSKDNNFKDLLVRREKVADALLWLKSNNPYYKDVKIDQYSLNCLPKHGIPRDVISVERENEDSQCSEPDLGPQNEEDIIFVLGFEYDLEKAHSAAKGILLKQNPGQAHLTIEELQQMAANNNN</sequence>
<dbReference type="Proteomes" id="UP000275408">
    <property type="component" value="Unassembled WGS sequence"/>
</dbReference>
<gene>
    <name evidence="2" type="ORF">pdam_00007643</name>
</gene>
<dbReference type="EMBL" id="RCHS01002554">
    <property type="protein sequence ID" value="RMX46829.1"/>
    <property type="molecule type" value="Genomic_DNA"/>
</dbReference>
<feature type="domain" description="DUF6570" evidence="1">
    <location>
        <begin position="40"/>
        <end position="97"/>
    </location>
</feature>
<proteinExistence type="predicted"/>
<feature type="non-terminal residue" evidence="2">
    <location>
        <position position="1"/>
    </location>
</feature>
<dbReference type="AlphaFoldDB" id="A0A3M6TZT8"/>
<accession>A0A3M6TZT8</accession>
<dbReference type="Pfam" id="PF20209">
    <property type="entry name" value="DUF6570"/>
    <property type="match status" value="1"/>
</dbReference>
<protein>
    <recommendedName>
        <fullName evidence="1">DUF6570 domain-containing protein</fullName>
    </recommendedName>
</protein>
<organism evidence="2 3">
    <name type="scientific">Pocillopora damicornis</name>
    <name type="common">Cauliflower coral</name>
    <name type="synonym">Millepora damicornis</name>
    <dbReference type="NCBI Taxonomy" id="46731"/>
    <lineage>
        <taxon>Eukaryota</taxon>
        <taxon>Metazoa</taxon>
        <taxon>Cnidaria</taxon>
        <taxon>Anthozoa</taxon>
        <taxon>Hexacorallia</taxon>
        <taxon>Scleractinia</taxon>
        <taxon>Astrocoeniina</taxon>
        <taxon>Pocilloporidae</taxon>
        <taxon>Pocillopora</taxon>
    </lineage>
</organism>
<evidence type="ECO:0000313" key="3">
    <source>
        <dbReference type="Proteomes" id="UP000275408"/>
    </source>
</evidence>
<comment type="caution">
    <text evidence="2">The sequence shown here is derived from an EMBL/GenBank/DDBJ whole genome shotgun (WGS) entry which is preliminary data.</text>
</comment>
<reference evidence="2 3" key="1">
    <citation type="journal article" date="2018" name="Sci. Rep.">
        <title>Comparative analysis of the Pocillopora damicornis genome highlights role of immune system in coral evolution.</title>
        <authorList>
            <person name="Cunning R."/>
            <person name="Bay R.A."/>
            <person name="Gillette P."/>
            <person name="Baker A.C."/>
            <person name="Traylor-Knowles N."/>
        </authorList>
    </citation>
    <scope>NUCLEOTIDE SEQUENCE [LARGE SCALE GENOMIC DNA]</scope>
    <source>
        <strain evidence="2">RSMAS</strain>
        <tissue evidence="2">Whole animal</tissue>
    </source>
</reference>
<keyword evidence="3" id="KW-1185">Reference proteome</keyword>
<feature type="non-terminal residue" evidence="2">
    <location>
        <position position="179"/>
    </location>
</feature>
<evidence type="ECO:0000259" key="1">
    <source>
        <dbReference type="Pfam" id="PF20209"/>
    </source>
</evidence>
<evidence type="ECO:0000313" key="2">
    <source>
        <dbReference type="EMBL" id="RMX46829.1"/>
    </source>
</evidence>
<dbReference type="InterPro" id="IPR046700">
    <property type="entry name" value="DUF6570"/>
</dbReference>
<name>A0A3M6TZT8_POCDA</name>